<proteinExistence type="inferred from homology"/>
<evidence type="ECO:0000256" key="3">
    <source>
        <dbReference type="ARBA" id="ARBA00010299"/>
    </source>
</evidence>
<dbReference type="GO" id="GO:0071973">
    <property type="term" value="P:bacterial-type flagellum-dependent cell motility"/>
    <property type="evidence" value="ECO:0007669"/>
    <property type="project" value="InterPro"/>
</dbReference>
<dbReference type="GO" id="GO:0005886">
    <property type="term" value="C:plasma membrane"/>
    <property type="evidence" value="ECO:0007669"/>
    <property type="project" value="UniProtKB-SubCell"/>
</dbReference>
<keyword evidence="8" id="KW-0472">Membrane</keyword>
<dbReference type="STRING" id="336292.SAMN05660710_00381"/>
<dbReference type="PANTHER" id="PTHR30534:SF0">
    <property type="entry name" value="FLAGELLAR MOTOR SWITCH PROTEIN FLIG"/>
    <property type="match status" value="1"/>
</dbReference>
<dbReference type="AlphaFoldDB" id="A0A1G5C2S7"/>
<keyword evidence="9" id="KW-0975">Bacterial flagellum</keyword>
<keyword evidence="7" id="KW-0283">Flagellar rotation</keyword>
<dbReference type="InterPro" id="IPR028263">
    <property type="entry name" value="FliG_N"/>
</dbReference>
<dbReference type="GO" id="GO:0009425">
    <property type="term" value="C:bacterial-type flagellum basal body"/>
    <property type="evidence" value="ECO:0007669"/>
    <property type="project" value="UniProtKB-SubCell"/>
</dbReference>
<keyword evidence="15" id="KW-1185">Reference proteome</keyword>
<dbReference type="InterPro" id="IPR011002">
    <property type="entry name" value="FliG_a-hlx"/>
</dbReference>
<evidence type="ECO:0000256" key="10">
    <source>
        <dbReference type="ARBA" id="ARBA00025598"/>
    </source>
</evidence>
<feature type="domain" description="Flagellar motor switch protein FliG N-terminal" evidence="13">
    <location>
        <begin position="5"/>
        <end position="105"/>
    </location>
</feature>
<dbReference type="Gene3D" id="1.10.220.30">
    <property type="match status" value="3"/>
</dbReference>
<keyword evidence="14" id="KW-0282">Flagellum</keyword>
<reference evidence="14 15" key="1">
    <citation type="submission" date="2016-10" db="EMBL/GenBank/DDBJ databases">
        <authorList>
            <person name="de Groot N.N."/>
        </authorList>
    </citation>
    <scope>NUCLEOTIDE SEQUENCE [LARGE SCALE GENOMIC DNA]</scope>
    <source>
        <strain evidence="14 15">CGMCC 1.8925</strain>
    </source>
</reference>
<evidence type="ECO:0000256" key="1">
    <source>
        <dbReference type="ARBA" id="ARBA00004117"/>
    </source>
</evidence>
<feature type="domain" description="Flagellar motor switch protein FliG middle" evidence="12">
    <location>
        <begin position="117"/>
        <end position="187"/>
    </location>
</feature>
<keyword evidence="5" id="KW-1003">Cell membrane</keyword>
<protein>
    <recommendedName>
        <fullName evidence="4">Flagellar motor switch protein FliG</fullName>
    </recommendedName>
</protein>
<evidence type="ECO:0000256" key="8">
    <source>
        <dbReference type="ARBA" id="ARBA00023136"/>
    </source>
</evidence>
<dbReference type="EMBL" id="FMVT01000001">
    <property type="protein sequence ID" value="SCX96713.1"/>
    <property type="molecule type" value="Genomic_DNA"/>
</dbReference>
<feature type="domain" description="Flagellar motor switch protein FliG C-terminal" evidence="11">
    <location>
        <begin position="218"/>
        <end position="328"/>
    </location>
</feature>
<dbReference type="InterPro" id="IPR032779">
    <property type="entry name" value="FliG_M"/>
</dbReference>
<dbReference type="GO" id="GO:0006935">
    <property type="term" value="P:chemotaxis"/>
    <property type="evidence" value="ECO:0007669"/>
    <property type="project" value="UniProtKB-KW"/>
</dbReference>
<comment type="function">
    <text evidence="10">FliG is one of three proteins (FliG, FliN, FliM) that forms the rotor-mounted switch complex (C ring), located at the base of the basal body. This complex interacts with the CheY and CheZ chemotaxis proteins, in addition to contacting components of the motor that determine the direction of flagellar rotation.</text>
</comment>
<dbReference type="InterPro" id="IPR000090">
    <property type="entry name" value="Flg_Motor_Flig"/>
</dbReference>
<evidence type="ECO:0000256" key="7">
    <source>
        <dbReference type="ARBA" id="ARBA00022779"/>
    </source>
</evidence>
<dbReference type="GO" id="GO:0003774">
    <property type="term" value="F:cytoskeletal motor activity"/>
    <property type="evidence" value="ECO:0007669"/>
    <property type="project" value="InterPro"/>
</dbReference>
<accession>A0A1G5C2S7</accession>
<dbReference type="RefSeq" id="WP_090739803.1">
    <property type="nucleotide sequence ID" value="NZ_FMVT01000001.1"/>
</dbReference>
<dbReference type="PRINTS" id="PR00954">
    <property type="entry name" value="FLGMOTORFLIG"/>
</dbReference>
<dbReference type="InterPro" id="IPR023087">
    <property type="entry name" value="Flg_Motor_Flig_C"/>
</dbReference>
<evidence type="ECO:0000259" key="11">
    <source>
        <dbReference type="Pfam" id="PF01706"/>
    </source>
</evidence>
<comment type="subcellular location">
    <subcellularLocation>
        <location evidence="1">Bacterial flagellum basal body</location>
    </subcellularLocation>
    <subcellularLocation>
        <location evidence="2">Cell membrane</location>
        <topology evidence="2">Peripheral membrane protein</topology>
        <orientation evidence="2">Cytoplasmic side</orientation>
    </subcellularLocation>
</comment>
<comment type="similarity">
    <text evidence="3">Belongs to the FliG family.</text>
</comment>
<sequence>MGTAELSQRQKAAIIVRLLLEEDDGVSLDRLPADAQTLLAEEMAGMELIDRHTRDAVIEEFCEDLEAVGLTFPGDLDGTLAMLGGKISADSSDRLRQAAAVEGKADAWTRIAALPQEQLVTLARGEPPELVAVMLSKLPVDLASAAFVGLPRERARAVAQAMSMTAGINHAALRRIGMVLLQAAEALPRPALPAPAADRVGAILNFASADLRDEVLGALDEHDQDFAEGVRRAIFIFAHIPTRVEPRDVPRILREIEQPILIRALSATAEADAEAAQYLLSNLSQRMADGLREELAAMAKPRAKDVEEAMVEVVAAIRRLHDNGEITLRMPSDEG</sequence>
<evidence type="ECO:0000256" key="5">
    <source>
        <dbReference type="ARBA" id="ARBA00022475"/>
    </source>
</evidence>
<organism evidence="14 15">
    <name type="scientific">Paracoccus tibetensis</name>
    <dbReference type="NCBI Taxonomy" id="336292"/>
    <lineage>
        <taxon>Bacteria</taxon>
        <taxon>Pseudomonadati</taxon>
        <taxon>Pseudomonadota</taxon>
        <taxon>Alphaproteobacteria</taxon>
        <taxon>Rhodobacterales</taxon>
        <taxon>Paracoccaceae</taxon>
        <taxon>Paracoccus</taxon>
    </lineage>
</organism>
<dbReference type="PANTHER" id="PTHR30534">
    <property type="entry name" value="FLAGELLAR MOTOR SWITCH PROTEIN FLIG"/>
    <property type="match status" value="1"/>
</dbReference>
<evidence type="ECO:0000256" key="2">
    <source>
        <dbReference type="ARBA" id="ARBA00004413"/>
    </source>
</evidence>
<dbReference type="Pfam" id="PF14841">
    <property type="entry name" value="FliG_M"/>
    <property type="match status" value="1"/>
</dbReference>
<evidence type="ECO:0000313" key="14">
    <source>
        <dbReference type="EMBL" id="SCX96713.1"/>
    </source>
</evidence>
<evidence type="ECO:0000256" key="6">
    <source>
        <dbReference type="ARBA" id="ARBA00022500"/>
    </source>
</evidence>
<evidence type="ECO:0000256" key="4">
    <source>
        <dbReference type="ARBA" id="ARBA00021870"/>
    </source>
</evidence>
<gene>
    <name evidence="14" type="ORF">SAMN05660710_00381</name>
</gene>
<dbReference type="OrthoDB" id="7616820at2"/>
<evidence type="ECO:0000313" key="15">
    <source>
        <dbReference type="Proteomes" id="UP000199502"/>
    </source>
</evidence>
<name>A0A1G5C2S7_9RHOB</name>
<dbReference type="Pfam" id="PF01706">
    <property type="entry name" value="FliG_C"/>
    <property type="match status" value="1"/>
</dbReference>
<dbReference type="Proteomes" id="UP000199502">
    <property type="component" value="Unassembled WGS sequence"/>
</dbReference>
<keyword evidence="14" id="KW-0969">Cilium</keyword>
<dbReference type="Pfam" id="PF14842">
    <property type="entry name" value="FliG_N"/>
    <property type="match status" value="1"/>
</dbReference>
<dbReference type="SUPFAM" id="SSF48029">
    <property type="entry name" value="FliG"/>
    <property type="match status" value="2"/>
</dbReference>
<keyword evidence="6" id="KW-0145">Chemotaxis</keyword>
<evidence type="ECO:0000256" key="9">
    <source>
        <dbReference type="ARBA" id="ARBA00023143"/>
    </source>
</evidence>
<keyword evidence="14" id="KW-0966">Cell projection</keyword>
<evidence type="ECO:0000259" key="13">
    <source>
        <dbReference type="Pfam" id="PF14842"/>
    </source>
</evidence>
<evidence type="ECO:0000259" key="12">
    <source>
        <dbReference type="Pfam" id="PF14841"/>
    </source>
</evidence>